<dbReference type="OrthoDB" id="2650917at2"/>
<dbReference type="GO" id="GO:0016020">
    <property type="term" value="C:membrane"/>
    <property type="evidence" value="ECO:0007669"/>
    <property type="project" value="InterPro"/>
</dbReference>
<sequence length="1694" mass="177362">MIAENLRWLKDTLDSVSNSDELSAIRDDIQNMYNDMRTNEKFGSIEATEQAKIATEQASVATEKAVEAAQALSDMKAETSSVADNMRVIKNNIADIKKYLEEIAALQKDVADNAQVATNHAGVAKTKAAEAAVSETNAKNSADNASLSEANAKTSENKALASEKAAKTSETNAKASETASKASETNAKNSETASKASETASSSSASAAKTSETNAKASETASKASETAAKASEANAKASEQAASASESKSKTSEANARNAEAGAKTSETNAKNSETASKASEKAAKTSEENAQKWSEGTPDSTIDSDGNVINHYSSKHHAEQSTLSASEAKASATNAKTAEANAKSHEQKSLEYRDSAGMQAKNAKDSAKNAKDSETNAKEYESKSKEHRDDAMNWAEGSIPDSVDENGNPVKHCSAKHYAESANDCSDKAKASETQAKASETKAAASESSAKKSETNSKTSETNAKNSEAKARSWAESSDVVETETVSGETINHYSSKHYALEAEKSYNSASASETAAQSSMNKSKEYMEKAAKSETNAKASENLVKGYSDSATASANTASEQASAAKTSETNAANSASLAKKWAMSDTSPDGGFDAVGTGGKTQSAKTWATQAKEQAVSATNKAAEASEYTKTVKDVLKQAQSIQATIASSKSAMESLAEQTKNALSESKSIRDSLSDVVKYKGSVENYSDLPKENNKIGDMYNVKNADKANGCNAGDNVVWNGTGWDNLGGFIDVDDILNGGKNAKLGEVIATSFTGKLIGNADTATTADSAKSVAWANVSGKPTSMPANGGTADRALKADVCTGNAASASSVAWANVSGKPTSFTPASHNHDSSYPSTTGTRASGTWEISITGKAATAGTADTATALKMNEGTNDKYRPVWFEDGVTKYRTNYNDKFQYNPATDSLKVGSITGKAATAGTADSAKAVAWGNVSGKPSTYPATAHNHDSSYPSTTGTRATGTWGISISGKAATAGTADVANSVSWANVSGKPSSMAANGGTSSYTNNINITRGNEIVLNKNGQNDGGDYWFGYRNDGATKATTSYIFGDGLAKGGLANLKAKTFIGSLQGNATSASSVAWGNVTGKPSSFTPASHNHDGSYPSKTGSGASGTWGINVTGSAGSVAWGNVSGRPSSLPANGGTSDVANKIAGTYSGSGGCQGPGYYGRYRAGFLMSNQSINGDSSYKNWLYMDNYGSDDAGGTSAIGVSRAAARAFIMSSDKNRTSWNWSAELLSTANYNSYAPTKTGSGASGTWGISISGKAATAGTADKANAVAWGAVSDKPATATRWPSWGEVTGKPSTYTPSSHTHAWSQVTGAPATATRWPSWSEVTGKPSVMTTGGGTFTGNIVVPTASSSWRDGRTKAAIRTTSINGYTPVLSAKTTNGSWDYGVYDGNIAHFTYFTDDNYNKNNNTQTVDVQLKPNGEVQAPAFRGRLYGTADAANSVAWANVSGKPSTFTPASHTHAWSQVTGAPATATRWPSWGEVTGKPSSFTPASHNQAWSTITDKPAQATRWPSWSEVTGKPTSLPANGGNADSVGGVTLNDLYRTLSGRKRPQMTDILKTIVKSSFSGTNVTPGTQTDAKHVQTDSGRNIVYYTNWNHIQLTQPFTNFDKILIITSNGGDYGQHVLWESWELAHAISWHYRFALLKDTNIYWWCWGAQGTNHPHSDTTNFYCQNSNINISGIFGINYA</sequence>
<feature type="compositionally biased region" description="Polar residues" evidence="2">
    <location>
        <begin position="293"/>
        <end position="306"/>
    </location>
</feature>
<protein>
    <submittedName>
        <fullName evidence="4">Putative phage tail protein</fullName>
    </submittedName>
</protein>
<evidence type="ECO:0000259" key="3">
    <source>
        <dbReference type="PROSITE" id="PS50111"/>
    </source>
</evidence>
<feature type="compositionally biased region" description="Basic and acidic residues" evidence="2">
    <location>
        <begin position="344"/>
        <end position="356"/>
    </location>
</feature>
<keyword evidence="1" id="KW-0807">Transducer</keyword>
<evidence type="ECO:0000313" key="5">
    <source>
        <dbReference type="Proteomes" id="UP000007887"/>
    </source>
</evidence>
<feature type="compositionally biased region" description="Polar residues" evidence="2">
    <location>
        <begin position="569"/>
        <end position="580"/>
    </location>
</feature>
<feature type="region of interest" description="Disordered" evidence="2">
    <location>
        <begin position="1511"/>
        <end position="1537"/>
    </location>
</feature>
<dbReference type="InterPro" id="IPR004089">
    <property type="entry name" value="MCPsignal_dom"/>
</dbReference>
<feature type="region of interest" description="Disordered" evidence="2">
    <location>
        <begin position="553"/>
        <end position="605"/>
    </location>
</feature>
<evidence type="ECO:0000256" key="1">
    <source>
        <dbReference type="PROSITE-ProRule" id="PRU00284"/>
    </source>
</evidence>
<dbReference type="KEGG" id="sri:SELR_pSRC400450"/>
<feature type="compositionally biased region" description="Low complexity" evidence="2">
    <location>
        <begin position="553"/>
        <end position="568"/>
    </location>
</feature>
<gene>
    <name evidence="4" type="ordered locus">SELR_pSRC400450</name>
</gene>
<dbReference type="RefSeq" id="WP_014425996.1">
    <property type="nucleotide sequence ID" value="NC_017069.1"/>
</dbReference>
<feature type="compositionally biased region" description="Low complexity" evidence="2">
    <location>
        <begin position="171"/>
        <end position="257"/>
    </location>
</feature>
<geneLocation type="plasmid" evidence="4 5">
    <name>pSRC4</name>
</geneLocation>
<proteinExistence type="predicted"/>
<evidence type="ECO:0000256" key="2">
    <source>
        <dbReference type="SAM" id="MobiDB-lite"/>
    </source>
</evidence>
<feature type="compositionally biased region" description="Low complexity" evidence="2">
    <location>
        <begin position="511"/>
        <end position="522"/>
    </location>
</feature>
<feature type="compositionally biased region" description="Polar residues" evidence="2">
    <location>
        <begin position="137"/>
        <end position="154"/>
    </location>
</feature>
<dbReference type="EMBL" id="AP012294">
    <property type="protein sequence ID" value="BAL84696.1"/>
    <property type="molecule type" value="Genomic_DNA"/>
</dbReference>
<feature type="compositionally biased region" description="Low complexity" evidence="2">
    <location>
        <begin position="435"/>
        <end position="450"/>
    </location>
</feature>
<accession>I0GVA9</accession>
<dbReference type="PROSITE" id="PS50111">
    <property type="entry name" value="CHEMOTAXIS_TRANSDUC_2"/>
    <property type="match status" value="1"/>
</dbReference>
<evidence type="ECO:0000313" key="4">
    <source>
        <dbReference type="EMBL" id="BAL84696.1"/>
    </source>
</evidence>
<feature type="region of interest" description="Disordered" evidence="2">
    <location>
        <begin position="135"/>
        <end position="541"/>
    </location>
</feature>
<dbReference type="GO" id="GO:0007165">
    <property type="term" value="P:signal transduction"/>
    <property type="evidence" value="ECO:0007669"/>
    <property type="project" value="UniProtKB-KW"/>
</dbReference>
<dbReference type="HOGENOM" id="CLU_241070_0_0_9"/>
<reference evidence="4 5" key="1">
    <citation type="submission" date="2011-10" db="EMBL/GenBank/DDBJ databases">
        <title>Whole genome sequence of Selenomonas ruminantium subsp. lactilytica TAM6421.</title>
        <authorList>
            <person name="Oguchi A."/>
            <person name="Ankai A."/>
            <person name="Kaneko J."/>
            <person name="Yamada-Narita S."/>
            <person name="Fukui S."/>
            <person name="Takahashi M."/>
            <person name="Onodera T."/>
            <person name="Kojima S."/>
            <person name="Fushimi T."/>
            <person name="Abe N."/>
            <person name="Kamio Y."/>
            <person name="Yamazaki S."/>
            <person name="Fujita N."/>
        </authorList>
    </citation>
    <scope>NUCLEOTIDE SEQUENCE [LARGE SCALE GENOMIC DNA]</scope>
    <source>
        <strain evidence="5">NBRC 103574 / TAM6421</strain>
        <plasmid evidence="4 5">pSRC4</plasmid>
    </source>
</reference>
<feature type="compositionally biased region" description="Basic and acidic residues" evidence="2">
    <location>
        <begin position="280"/>
        <end position="292"/>
    </location>
</feature>
<feature type="compositionally biased region" description="Polar residues" evidence="2">
    <location>
        <begin position="1516"/>
        <end position="1531"/>
    </location>
</feature>
<organism evidence="4 5">
    <name type="scientific">Selenomonas ruminantium subsp. lactilytica (strain NBRC 103574 / TAM6421)</name>
    <dbReference type="NCBI Taxonomy" id="927704"/>
    <lineage>
        <taxon>Bacteria</taxon>
        <taxon>Bacillati</taxon>
        <taxon>Bacillota</taxon>
        <taxon>Negativicutes</taxon>
        <taxon>Selenomonadales</taxon>
        <taxon>Selenomonadaceae</taxon>
        <taxon>Selenomonas</taxon>
    </lineage>
</organism>
<feature type="compositionally biased region" description="Basic and acidic residues" evidence="2">
    <location>
        <begin position="525"/>
        <end position="535"/>
    </location>
</feature>
<feature type="compositionally biased region" description="Basic and acidic residues" evidence="2">
    <location>
        <begin position="364"/>
        <end position="393"/>
    </location>
</feature>
<feature type="compositionally biased region" description="Polar residues" evidence="2">
    <location>
        <begin position="486"/>
        <end position="496"/>
    </location>
</feature>
<feature type="compositionally biased region" description="Low complexity" evidence="2">
    <location>
        <begin position="270"/>
        <end position="279"/>
    </location>
</feature>
<feature type="compositionally biased region" description="Low complexity" evidence="2">
    <location>
        <begin position="326"/>
        <end position="343"/>
    </location>
</feature>
<dbReference type="PATRIC" id="fig|927704.6.peg.3460"/>
<dbReference type="Proteomes" id="UP000007887">
    <property type="component" value="Plasmid pSRC4"/>
</dbReference>
<feature type="domain" description="Methyl-accepting transducer" evidence="3">
    <location>
        <begin position="46"/>
        <end position="250"/>
    </location>
</feature>
<name>I0GVA9_SELRL</name>
<keyword evidence="4" id="KW-0614">Plasmid</keyword>